<evidence type="ECO:0000256" key="2">
    <source>
        <dbReference type="ARBA" id="ARBA00022692"/>
    </source>
</evidence>
<evidence type="ECO:0000256" key="5">
    <source>
        <dbReference type="SAM" id="Phobius"/>
    </source>
</evidence>
<sequence>MDMYYVTIPAYQPDEKLIQLLKGMKNRLNCQVIVVDDGSSGESVEILEAAKQYATVLHHEVNKGKGQALRTAFQYIYELNKPGAVVTADADGQHAINDIDRVAHAAMNLPSRLILGVRQFTNDIPLRSRFGNKLTRVLFKLQTGVTVSDTQTGLRGFHSGLIPFMLEIEGDRYEYEMNMLTKGSQRYQITEVPIQTIYIDDNASSHFRPIKDGLLIYKNLFKFALASFGGFLVDYGVYALALLVFTTFPTTLRLLLANTIARICSAICNFTLNKKLVFNNKDSVTRTGAGYFTLAFIFFFCDTTLLYLFNQLLGLNLYLVKLAVGLLLFLVSWFIQKNIIFKERKSLSHEIA</sequence>
<evidence type="ECO:0000256" key="4">
    <source>
        <dbReference type="ARBA" id="ARBA00023136"/>
    </source>
</evidence>
<feature type="transmembrane region" description="Helical" evidence="5">
    <location>
        <begin position="315"/>
        <end position="335"/>
    </location>
</feature>
<protein>
    <submittedName>
        <fullName evidence="8">Glycosyltransferase involved in cell wall biosynthesis</fullName>
    </submittedName>
</protein>
<keyword evidence="4 5" id="KW-0472">Membrane</keyword>
<dbReference type="Pfam" id="PF04138">
    <property type="entry name" value="GtrA_DPMS_TM"/>
    <property type="match status" value="1"/>
</dbReference>
<organism evidence="8 9">
    <name type="scientific">Streptococcus parasuis</name>
    <dbReference type="NCBI Taxonomy" id="1501662"/>
    <lineage>
        <taxon>Bacteria</taxon>
        <taxon>Bacillati</taxon>
        <taxon>Bacillota</taxon>
        <taxon>Bacilli</taxon>
        <taxon>Lactobacillales</taxon>
        <taxon>Streptococcaceae</taxon>
        <taxon>Streptococcus</taxon>
    </lineage>
</organism>
<dbReference type="InterPro" id="IPR029044">
    <property type="entry name" value="Nucleotide-diphossugar_trans"/>
</dbReference>
<feature type="transmembrane region" description="Helical" evidence="5">
    <location>
        <begin position="291"/>
        <end position="309"/>
    </location>
</feature>
<evidence type="ECO:0000259" key="7">
    <source>
        <dbReference type="Pfam" id="PF04138"/>
    </source>
</evidence>
<evidence type="ECO:0000313" key="8">
    <source>
        <dbReference type="EMBL" id="MET3534084.1"/>
    </source>
</evidence>
<name>A0ABV2ESJ0_9STRE</name>
<dbReference type="EMBL" id="JBEPLX010000012">
    <property type="protein sequence ID" value="MET3534084.1"/>
    <property type="molecule type" value="Genomic_DNA"/>
</dbReference>
<dbReference type="PANTHER" id="PTHR48090">
    <property type="entry name" value="UNDECAPRENYL-PHOSPHATE 4-DEOXY-4-FORMAMIDO-L-ARABINOSE TRANSFERASE-RELATED"/>
    <property type="match status" value="1"/>
</dbReference>
<reference evidence="8 9" key="1">
    <citation type="submission" date="2024-06" db="EMBL/GenBank/DDBJ databases">
        <title>Genomic Encyclopedia of Type Strains, Phase IV (KMG-IV): sequencing the most valuable type-strain genomes for metagenomic binning, comparative biology and taxonomic classification.</title>
        <authorList>
            <person name="Goeker M."/>
        </authorList>
    </citation>
    <scope>NUCLEOTIDE SEQUENCE [LARGE SCALE GENOMIC DNA]</scope>
    <source>
        <strain evidence="8 9">DSM 29126</strain>
    </source>
</reference>
<feature type="domain" description="GtrA/DPMS transmembrane" evidence="7">
    <location>
        <begin position="222"/>
        <end position="341"/>
    </location>
</feature>
<dbReference type="InterPro" id="IPR007267">
    <property type="entry name" value="GtrA_DPMS_TM"/>
</dbReference>
<proteinExistence type="predicted"/>
<dbReference type="PANTHER" id="PTHR48090:SF7">
    <property type="entry name" value="RFBJ PROTEIN"/>
    <property type="match status" value="1"/>
</dbReference>
<keyword evidence="2 5" id="KW-0812">Transmembrane</keyword>
<dbReference type="Pfam" id="PF00535">
    <property type="entry name" value="Glycos_transf_2"/>
    <property type="match status" value="1"/>
</dbReference>
<feature type="transmembrane region" description="Helical" evidence="5">
    <location>
        <begin position="223"/>
        <end position="245"/>
    </location>
</feature>
<feature type="domain" description="Glycosyltransferase 2-like" evidence="6">
    <location>
        <begin position="6"/>
        <end position="131"/>
    </location>
</feature>
<keyword evidence="3 5" id="KW-1133">Transmembrane helix</keyword>
<keyword evidence="9" id="KW-1185">Reference proteome</keyword>
<dbReference type="SUPFAM" id="SSF53448">
    <property type="entry name" value="Nucleotide-diphospho-sugar transferases"/>
    <property type="match status" value="1"/>
</dbReference>
<gene>
    <name evidence="8" type="ORF">ABID50_001243</name>
</gene>
<comment type="caution">
    <text evidence="8">The sequence shown here is derived from an EMBL/GenBank/DDBJ whole genome shotgun (WGS) entry which is preliminary data.</text>
</comment>
<dbReference type="InterPro" id="IPR001173">
    <property type="entry name" value="Glyco_trans_2-like"/>
</dbReference>
<dbReference type="InterPro" id="IPR050256">
    <property type="entry name" value="Glycosyltransferase_2"/>
</dbReference>
<dbReference type="Proteomes" id="UP001549134">
    <property type="component" value="Unassembled WGS sequence"/>
</dbReference>
<evidence type="ECO:0000256" key="1">
    <source>
        <dbReference type="ARBA" id="ARBA00004141"/>
    </source>
</evidence>
<dbReference type="Gene3D" id="3.90.550.10">
    <property type="entry name" value="Spore Coat Polysaccharide Biosynthesis Protein SpsA, Chain A"/>
    <property type="match status" value="1"/>
</dbReference>
<evidence type="ECO:0000313" key="9">
    <source>
        <dbReference type="Proteomes" id="UP001549134"/>
    </source>
</evidence>
<evidence type="ECO:0000256" key="3">
    <source>
        <dbReference type="ARBA" id="ARBA00022989"/>
    </source>
</evidence>
<comment type="subcellular location">
    <subcellularLocation>
        <location evidence="1">Membrane</location>
        <topology evidence="1">Multi-pass membrane protein</topology>
    </subcellularLocation>
</comment>
<dbReference type="CDD" id="cd04179">
    <property type="entry name" value="DPM_DPG-synthase_like"/>
    <property type="match status" value="1"/>
</dbReference>
<accession>A0ABV2ESJ0</accession>
<evidence type="ECO:0000259" key="6">
    <source>
        <dbReference type="Pfam" id="PF00535"/>
    </source>
</evidence>